<dbReference type="AlphaFoldDB" id="A0A8S4EEJ6"/>
<evidence type="ECO:0000256" key="5">
    <source>
        <dbReference type="ARBA" id="ARBA00023136"/>
    </source>
</evidence>
<reference evidence="9" key="1">
    <citation type="submission" date="2020-11" db="EMBL/GenBank/DDBJ databases">
        <authorList>
            <person name="Whiteford S."/>
        </authorList>
    </citation>
    <scope>NUCLEOTIDE SEQUENCE</scope>
</reference>
<gene>
    <name evidence="9" type="ORF">PLXY2_LOCUS5593</name>
</gene>
<evidence type="ECO:0000256" key="1">
    <source>
        <dbReference type="ARBA" id="ARBA00004141"/>
    </source>
</evidence>
<proteinExistence type="inferred from homology"/>
<keyword evidence="4 7" id="KW-1133">Transmembrane helix</keyword>
<dbReference type="GO" id="GO:0005794">
    <property type="term" value="C:Golgi apparatus"/>
    <property type="evidence" value="ECO:0007669"/>
    <property type="project" value="TreeGrafter"/>
</dbReference>
<dbReference type="InterPro" id="IPR039859">
    <property type="entry name" value="PFA4/ZDH16/20/ERF2-like"/>
</dbReference>
<sequence>MGGCCARTGAPPARRRRHGLQRPLHALQLAGWAALGGGGAAGGVLAALAGGAAPGALAALLAAHAASHLAATLRDPAEPALRRAPPHQLPEFDRRLHAHVIERGRCHLCNISTSGPRTKHCAACNKCVARFDHHCRWLNTCVGGANYGWFLAAAGSALLLAGAGAALSGALLARAGAGAGRGLPPAAQRYLNCTGAGAATAPAAFCQSSILLLAFLIIFFIFSFAVSCALLHLCCFHIYINLLGVTTYEYIVNSSDDRTLNLCWKNVSRKCLMMRRGDRFRKAAAPAPAPPADTPCSSHQGQLANKADVSNLLSSLVHGEIDKARRIFNIHENKVHPTNEILSK</sequence>
<evidence type="ECO:0000256" key="2">
    <source>
        <dbReference type="ARBA" id="ARBA00022679"/>
    </source>
</evidence>
<evidence type="ECO:0000313" key="10">
    <source>
        <dbReference type="Proteomes" id="UP000653454"/>
    </source>
</evidence>
<dbReference type="PANTHER" id="PTHR22883">
    <property type="entry name" value="ZINC FINGER DHHC DOMAIN CONTAINING PROTEIN"/>
    <property type="match status" value="1"/>
</dbReference>
<dbReference type="GO" id="GO:0006612">
    <property type="term" value="P:protein targeting to membrane"/>
    <property type="evidence" value="ECO:0007669"/>
    <property type="project" value="TreeGrafter"/>
</dbReference>
<feature type="transmembrane region" description="Helical" evidence="7">
    <location>
        <begin position="147"/>
        <end position="173"/>
    </location>
</feature>
<keyword evidence="2 7" id="KW-0808">Transferase</keyword>
<dbReference type="EMBL" id="CAJHNJ030000016">
    <property type="protein sequence ID" value="CAG9114238.1"/>
    <property type="molecule type" value="Genomic_DNA"/>
</dbReference>
<keyword evidence="5 7" id="KW-0472">Membrane</keyword>
<evidence type="ECO:0000256" key="3">
    <source>
        <dbReference type="ARBA" id="ARBA00022692"/>
    </source>
</evidence>
<dbReference type="InterPro" id="IPR001594">
    <property type="entry name" value="Palmitoyltrfase_DHHC"/>
</dbReference>
<comment type="similarity">
    <text evidence="7">Belongs to the DHHC palmitoyltransferase family.</text>
</comment>
<keyword evidence="10" id="KW-1185">Reference proteome</keyword>
<evidence type="ECO:0000256" key="4">
    <source>
        <dbReference type="ARBA" id="ARBA00022989"/>
    </source>
</evidence>
<comment type="catalytic activity">
    <reaction evidence="7">
        <text>L-cysteinyl-[protein] + hexadecanoyl-CoA = S-hexadecanoyl-L-cysteinyl-[protein] + CoA</text>
        <dbReference type="Rhea" id="RHEA:36683"/>
        <dbReference type="Rhea" id="RHEA-COMP:10131"/>
        <dbReference type="Rhea" id="RHEA-COMP:11032"/>
        <dbReference type="ChEBI" id="CHEBI:29950"/>
        <dbReference type="ChEBI" id="CHEBI:57287"/>
        <dbReference type="ChEBI" id="CHEBI:57379"/>
        <dbReference type="ChEBI" id="CHEBI:74151"/>
        <dbReference type="EC" id="2.3.1.225"/>
    </reaction>
</comment>
<evidence type="ECO:0000256" key="6">
    <source>
        <dbReference type="ARBA" id="ARBA00023315"/>
    </source>
</evidence>
<feature type="domain" description="Palmitoyltransferase DHHC" evidence="8">
    <location>
        <begin position="104"/>
        <end position="252"/>
    </location>
</feature>
<dbReference type="GO" id="GO:0005783">
    <property type="term" value="C:endoplasmic reticulum"/>
    <property type="evidence" value="ECO:0007669"/>
    <property type="project" value="TreeGrafter"/>
</dbReference>
<dbReference type="GO" id="GO:0016020">
    <property type="term" value="C:membrane"/>
    <property type="evidence" value="ECO:0007669"/>
    <property type="project" value="UniProtKB-SubCell"/>
</dbReference>
<dbReference type="PROSITE" id="PS50216">
    <property type="entry name" value="DHHC"/>
    <property type="match status" value="1"/>
</dbReference>
<dbReference type="PANTHER" id="PTHR22883:SF203">
    <property type="entry name" value="PALMITOYLTRANSFERASE"/>
    <property type="match status" value="1"/>
</dbReference>
<name>A0A8S4EEJ6_PLUXY</name>
<keyword evidence="3 7" id="KW-0812">Transmembrane</keyword>
<evidence type="ECO:0000313" key="9">
    <source>
        <dbReference type="EMBL" id="CAG9114238.1"/>
    </source>
</evidence>
<comment type="caution">
    <text evidence="9">The sequence shown here is derived from an EMBL/GenBank/DDBJ whole genome shotgun (WGS) entry which is preliminary data.</text>
</comment>
<dbReference type="GO" id="GO:0019706">
    <property type="term" value="F:protein-cysteine S-palmitoyltransferase activity"/>
    <property type="evidence" value="ECO:0007669"/>
    <property type="project" value="UniProtKB-EC"/>
</dbReference>
<evidence type="ECO:0000259" key="8">
    <source>
        <dbReference type="Pfam" id="PF01529"/>
    </source>
</evidence>
<comment type="subcellular location">
    <subcellularLocation>
        <location evidence="1">Membrane</location>
        <topology evidence="1">Multi-pass membrane protein</topology>
    </subcellularLocation>
</comment>
<feature type="transmembrane region" description="Helical" evidence="7">
    <location>
        <begin position="210"/>
        <end position="233"/>
    </location>
</feature>
<keyword evidence="6 7" id="KW-0012">Acyltransferase</keyword>
<evidence type="ECO:0000256" key="7">
    <source>
        <dbReference type="RuleBase" id="RU079119"/>
    </source>
</evidence>
<organism evidence="9 10">
    <name type="scientific">Plutella xylostella</name>
    <name type="common">Diamondback moth</name>
    <name type="synonym">Plutella maculipennis</name>
    <dbReference type="NCBI Taxonomy" id="51655"/>
    <lineage>
        <taxon>Eukaryota</taxon>
        <taxon>Metazoa</taxon>
        <taxon>Ecdysozoa</taxon>
        <taxon>Arthropoda</taxon>
        <taxon>Hexapoda</taxon>
        <taxon>Insecta</taxon>
        <taxon>Pterygota</taxon>
        <taxon>Neoptera</taxon>
        <taxon>Endopterygota</taxon>
        <taxon>Lepidoptera</taxon>
        <taxon>Glossata</taxon>
        <taxon>Ditrysia</taxon>
        <taxon>Yponomeutoidea</taxon>
        <taxon>Plutellidae</taxon>
        <taxon>Plutella</taxon>
    </lineage>
</organism>
<dbReference type="Pfam" id="PF01529">
    <property type="entry name" value="DHHC"/>
    <property type="match status" value="1"/>
</dbReference>
<protein>
    <recommendedName>
        <fullName evidence="7">Palmitoyltransferase</fullName>
        <ecNumber evidence="7">2.3.1.225</ecNumber>
    </recommendedName>
</protein>
<dbReference type="Proteomes" id="UP000653454">
    <property type="component" value="Unassembled WGS sequence"/>
</dbReference>
<comment type="domain">
    <text evidence="7">The DHHC domain is required for palmitoyltransferase activity.</text>
</comment>
<accession>A0A8S4EEJ6</accession>
<dbReference type="EC" id="2.3.1.225" evidence="7"/>